<dbReference type="PATRIC" id="fig|903983.4.peg.45"/>
<comment type="caution">
    <text evidence="1">The sequence shown here is derived from an EMBL/GenBank/DDBJ whole genome shotgun (WGS) entry which is preliminary data.</text>
</comment>
<dbReference type="AlphaFoldDB" id="A0A1E5H3A9"/>
<evidence type="ECO:0000313" key="2">
    <source>
        <dbReference type="Proteomes" id="UP000094764"/>
    </source>
</evidence>
<gene>
    <name evidence="1" type="ORF">BCR23_01410</name>
</gene>
<dbReference type="Proteomes" id="UP000094764">
    <property type="component" value="Unassembled WGS sequence"/>
</dbReference>
<dbReference type="OrthoDB" id="2935331at2"/>
<dbReference type="STRING" id="903983.BCR23_01410"/>
<organism evidence="1 2">
    <name type="scientific">Enterococcus quebecensis</name>
    <dbReference type="NCBI Taxonomy" id="903983"/>
    <lineage>
        <taxon>Bacteria</taxon>
        <taxon>Bacillati</taxon>
        <taxon>Bacillota</taxon>
        <taxon>Bacilli</taxon>
        <taxon>Lactobacillales</taxon>
        <taxon>Enterococcaceae</taxon>
        <taxon>Enterococcus</taxon>
    </lineage>
</organism>
<protein>
    <submittedName>
        <fullName evidence="1">Uncharacterized protein</fullName>
    </submittedName>
</protein>
<keyword evidence="2" id="KW-1185">Reference proteome</keyword>
<name>A0A1E5H3A9_9ENTE</name>
<dbReference type="EMBL" id="MIKB01000001">
    <property type="protein sequence ID" value="OEG19372.1"/>
    <property type="molecule type" value="Genomic_DNA"/>
</dbReference>
<evidence type="ECO:0000313" key="1">
    <source>
        <dbReference type="EMBL" id="OEG19372.1"/>
    </source>
</evidence>
<proteinExistence type="predicted"/>
<accession>A0A1E5H3A9</accession>
<sequence>MGEITVPIIDNDIYVLSVTQKFVIVNNSYEGILIFNKNLEKIDVYEICSDLMIYQVYSDYNTDTIVIHDVESGTMYIIYLRDKKQIMIKDQFLPYTEFCYFEENSFLLKRLDYMYKFSLLTGELTEKKFQKEKIITNNQDEYIIELDEETLMYKNKEMGIVLSFSEVTTSIDVKNRYIILYDETYLELFYLDKIIGKYTVNQKMELRKAVIDRDCIYFILNKKNDTTENVIHKMTIDEVRKNIK</sequence>
<dbReference type="RefSeq" id="WP_069633712.1">
    <property type="nucleotide sequence ID" value="NZ_JXKZ01000001.1"/>
</dbReference>
<reference evidence="2" key="1">
    <citation type="submission" date="2016-09" db="EMBL/GenBank/DDBJ databases">
        <authorList>
            <person name="Gulvik C.A."/>
        </authorList>
    </citation>
    <scope>NUCLEOTIDE SEQUENCE [LARGE SCALE GENOMIC DNA]</scope>
    <source>
        <strain evidence="2">LMG 26306</strain>
    </source>
</reference>